<keyword evidence="2" id="KW-0472">Membrane</keyword>
<evidence type="ECO:0000313" key="5">
    <source>
        <dbReference type="Proteomes" id="UP000267400"/>
    </source>
</evidence>
<dbReference type="PANTHER" id="PTHR30576:SF20">
    <property type="entry name" value="QUINOVOSAMINEPHOSPHOTRANSFERAE-RELATED"/>
    <property type="match status" value="1"/>
</dbReference>
<comment type="caution">
    <text evidence="4">The sequence shown here is derived from an EMBL/GenBank/DDBJ whole genome shotgun (WGS) entry which is preliminary data.</text>
</comment>
<organism evidence="4 5">
    <name type="scientific">Halomonas nitroreducens</name>
    <dbReference type="NCBI Taxonomy" id="447425"/>
    <lineage>
        <taxon>Bacteria</taxon>
        <taxon>Pseudomonadati</taxon>
        <taxon>Pseudomonadota</taxon>
        <taxon>Gammaproteobacteria</taxon>
        <taxon>Oceanospirillales</taxon>
        <taxon>Halomonadaceae</taxon>
        <taxon>Halomonas</taxon>
    </lineage>
</organism>
<evidence type="ECO:0000256" key="1">
    <source>
        <dbReference type="ARBA" id="ARBA00006464"/>
    </source>
</evidence>
<dbReference type="InterPro" id="IPR003362">
    <property type="entry name" value="Bact_transf"/>
</dbReference>
<keyword evidence="2" id="KW-1133">Transmembrane helix</keyword>
<dbReference type="OrthoDB" id="9808602at2"/>
<proteinExistence type="inferred from homology"/>
<dbReference type="GO" id="GO:0016780">
    <property type="term" value="F:phosphotransferase activity, for other substituted phosphate groups"/>
    <property type="evidence" value="ECO:0007669"/>
    <property type="project" value="TreeGrafter"/>
</dbReference>
<dbReference type="EMBL" id="RXNS01000005">
    <property type="protein sequence ID" value="RTR05352.1"/>
    <property type="molecule type" value="Genomic_DNA"/>
</dbReference>
<dbReference type="Pfam" id="PF02397">
    <property type="entry name" value="Bac_transf"/>
    <property type="match status" value="1"/>
</dbReference>
<dbReference type="PANTHER" id="PTHR30576">
    <property type="entry name" value="COLANIC BIOSYNTHESIS UDP-GLUCOSE LIPID CARRIER TRANSFERASE"/>
    <property type="match status" value="1"/>
</dbReference>
<dbReference type="Proteomes" id="UP000267400">
    <property type="component" value="Unassembled WGS sequence"/>
</dbReference>
<name>A0A3S0KS14_9GAMM</name>
<keyword evidence="2" id="KW-0812">Transmembrane</keyword>
<evidence type="ECO:0000259" key="3">
    <source>
        <dbReference type="Pfam" id="PF02397"/>
    </source>
</evidence>
<protein>
    <submittedName>
        <fullName evidence="4">Sugar transferase</fullName>
    </submittedName>
</protein>
<dbReference type="RefSeq" id="WP_126482501.1">
    <property type="nucleotide sequence ID" value="NZ_RXNS01000005.1"/>
</dbReference>
<comment type="similarity">
    <text evidence="1">Belongs to the bacterial sugar transferase family.</text>
</comment>
<feature type="transmembrane region" description="Helical" evidence="2">
    <location>
        <begin position="21"/>
        <end position="44"/>
    </location>
</feature>
<dbReference type="AlphaFoldDB" id="A0A3S0KS14"/>
<keyword evidence="5" id="KW-1185">Reference proteome</keyword>
<sequence>MGGQAPLPGLSERQQLQKRCFDITFASIGLVALVWLILLAYLVASLDTRSHGLFAQQRVGRGGRLFTLYKIKTMRPRAHIHTTVTAANDPRITRIGRLLRRTKIDELPQLWNVLIGDMSFVGPRPDVPGFADRLGGEALAILSVRPGITGPATLRFRGEEELLAKQPDPDTYNRTEVYPEKVRLNLEYLRHWGLMQDVRLIWDTLVG</sequence>
<evidence type="ECO:0000256" key="2">
    <source>
        <dbReference type="SAM" id="Phobius"/>
    </source>
</evidence>
<gene>
    <name evidence="4" type="ORF">EKG36_07140</name>
</gene>
<evidence type="ECO:0000313" key="4">
    <source>
        <dbReference type="EMBL" id="RTR05352.1"/>
    </source>
</evidence>
<accession>A0A3S0KS14</accession>
<keyword evidence="4" id="KW-0808">Transferase</keyword>
<reference evidence="4 5" key="1">
    <citation type="submission" date="2018-12" db="EMBL/GenBank/DDBJ databases">
        <authorList>
            <person name="Yu L."/>
        </authorList>
    </citation>
    <scope>NUCLEOTIDE SEQUENCE [LARGE SCALE GENOMIC DNA]</scope>
    <source>
        <strain evidence="4 5">11S</strain>
    </source>
</reference>
<feature type="domain" description="Bacterial sugar transferase" evidence="3">
    <location>
        <begin position="18"/>
        <end position="205"/>
    </location>
</feature>